<dbReference type="OrthoDB" id="7729307at2759"/>
<reference evidence="1 3" key="1">
    <citation type="journal article" date="2014" name="BMC Genomics">
        <title>Genome sequence of Anopheles sinensis provides insight into genetics basis of mosquito competence for malaria parasites.</title>
        <authorList>
            <person name="Zhou D."/>
            <person name="Zhang D."/>
            <person name="Ding G."/>
            <person name="Shi L."/>
            <person name="Hou Q."/>
            <person name="Ye Y."/>
            <person name="Xu Y."/>
            <person name="Zhou H."/>
            <person name="Xiong C."/>
            <person name="Li S."/>
            <person name="Yu J."/>
            <person name="Hong S."/>
            <person name="Yu X."/>
            <person name="Zou P."/>
            <person name="Chen C."/>
            <person name="Chang X."/>
            <person name="Wang W."/>
            <person name="Lv Y."/>
            <person name="Sun Y."/>
            <person name="Ma L."/>
            <person name="Shen B."/>
            <person name="Zhu C."/>
        </authorList>
    </citation>
    <scope>NUCLEOTIDE SEQUENCE [LARGE SCALE GENOMIC DNA]</scope>
</reference>
<dbReference type="EnsemblMetazoa" id="ASIC011630-RA">
    <property type="protein sequence ID" value="ASIC011630-PA"/>
    <property type="gene ID" value="ASIC011630"/>
</dbReference>
<dbReference type="VEuPathDB" id="VectorBase:ASIC011630"/>
<organism evidence="1">
    <name type="scientific">Anopheles sinensis</name>
    <name type="common">Mosquito</name>
    <dbReference type="NCBI Taxonomy" id="74873"/>
    <lineage>
        <taxon>Eukaryota</taxon>
        <taxon>Metazoa</taxon>
        <taxon>Ecdysozoa</taxon>
        <taxon>Arthropoda</taxon>
        <taxon>Hexapoda</taxon>
        <taxon>Insecta</taxon>
        <taxon>Pterygota</taxon>
        <taxon>Neoptera</taxon>
        <taxon>Endopterygota</taxon>
        <taxon>Diptera</taxon>
        <taxon>Nematocera</taxon>
        <taxon>Culicoidea</taxon>
        <taxon>Culicidae</taxon>
        <taxon>Anophelinae</taxon>
        <taxon>Anopheles</taxon>
    </lineage>
</organism>
<dbReference type="OMA" id="RPQPEPF"/>
<dbReference type="AlphaFoldDB" id="A0A084W0P6"/>
<dbReference type="EMBL" id="KE525263">
    <property type="protein sequence ID" value="KFB43790.1"/>
    <property type="molecule type" value="Genomic_DNA"/>
</dbReference>
<dbReference type="Proteomes" id="UP000030765">
    <property type="component" value="Unassembled WGS sequence"/>
</dbReference>
<name>A0A084W0P6_ANOSI</name>
<evidence type="ECO:0000313" key="2">
    <source>
        <dbReference type="EnsemblMetazoa" id="ASIC011630-PA"/>
    </source>
</evidence>
<keyword evidence="3" id="KW-1185">Reference proteome</keyword>
<dbReference type="VEuPathDB" id="VectorBase:ASIS008344"/>
<gene>
    <name evidence="1" type="ORF">ZHAS_00011630</name>
</gene>
<protein>
    <submittedName>
        <fullName evidence="1">AGAP006024-PA-like protein</fullName>
    </submittedName>
</protein>
<proteinExistence type="predicted"/>
<dbReference type="EMBL" id="ATLV01019148">
    <property type="status" value="NOT_ANNOTATED_CDS"/>
    <property type="molecule type" value="Genomic_DNA"/>
</dbReference>
<evidence type="ECO:0000313" key="3">
    <source>
        <dbReference type="Proteomes" id="UP000030765"/>
    </source>
</evidence>
<reference evidence="2" key="2">
    <citation type="submission" date="2020-05" db="UniProtKB">
        <authorList>
            <consortium name="EnsemblMetazoa"/>
        </authorList>
    </citation>
    <scope>IDENTIFICATION</scope>
</reference>
<evidence type="ECO:0000313" key="1">
    <source>
        <dbReference type="EMBL" id="KFB43790.1"/>
    </source>
</evidence>
<accession>A0A084W0P6</accession>
<sequence length="257" mass="28718">MNSFPDEQNCQFFVLLVENIGALMISLIDCAKTECPLMLESFRKSLLPAHRAMAEFIGQTPPLERQQFQLRDAFVNPFQTLPSMHHHFYPQTSHRTGPSCWPSPNISLPADITPPATPVPHTGSCIHSPLGYTSTPFRSPPVARPQPEPFALINQLLTAIRTSKNNLSKVTEQFAHDPIFRARMLAELDELRSLVGAQPEPVLSGSNGQAISSLLDRVEQAEISITSLIRNLQQLEHLTPQFFDDRTGISQNQEETK</sequence>